<proteinExistence type="predicted"/>
<dbReference type="RefSeq" id="WP_042748772.1">
    <property type="nucleotide sequence ID" value="NZ_AZSI01000144.1"/>
</dbReference>
<evidence type="ECO:0000313" key="1">
    <source>
        <dbReference type="EMBL" id="KEY61648.1"/>
    </source>
</evidence>
<evidence type="ECO:0008006" key="3">
    <source>
        <dbReference type="Google" id="ProtNLM"/>
    </source>
</evidence>
<sequence>MEYDLEFLKNFDGNILPSLINISDLVNVTEKHVSQFRYFYSSDKSEFPEIIIEFKNLHIPHLLGLSKDHHLNLSTYQAREIINNLKRDWNLEYLKSSDEQWFAENKDKLVGVLLLYQLLHVQNCRVLTPLYIINSNFGRRFKRDNVYFIILRSTNNKEYTIELAPMKNHDNVFIPKSLKINDTHVHKCSEISLTFLRSERIKYDKKRGKGRK</sequence>
<organism evidence="1 2">
    <name type="scientific">Lactococcus cremoris subsp. cremoris GE214</name>
    <dbReference type="NCBI Taxonomy" id="1415168"/>
    <lineage>
        <taxon>Bacteria</taxon>
        <taxon>Bacillati</taxon>
        <taxon>Bacillota</taxon>
        <taxon>Bacilli</taxon>
        <taxon>Lactobacillales</taxon>
        <taxon>Streptococcaceae</taxon>
        <taxon>Lactococcus</taxon>
        <taxon>Lactococcus cremoris subsp. cremoris</taxon>
    </lineage>
</organism>
<name>A0A084A8L9_LACLC</name>
<dbReference type="Proteomes" id="UP000028401">
    <property type="component" value="Unassembled WGS sequence"/>
</dbReference>
<accession>A0A084A8L9</accession>
<dbReference type="PATRIC" id="fig|1415168.3.peg.2277"/>
<evidence type="ECO:0000313" key="2">
    <source>
        <dbReference type="Proteomes" id="UP000028401"/>
    </source>
</evidence>
<reference evidence="1 2" key="1">
    <citation type="submission" date="2014-06" db="EMBL/GenBank/DDBJ databases">
        <title>Draft genome sequence of the putrescine producing strain Lactococcus lactis subsp cremoris GE214.</title>
        <authorList>
            <person name="Ladero V."/>
            <person name="Linares D.M."/>
            <person name="del Rio B."/>
            <person name="Mayo B."/>
            <person name="Martin M.C."/>
            <person name="Fernandez M."/>
            <person name="Alvarez M.A."/>
        </authorList>
    </citation>
    <scope>NUCLEOTIDE SEQUENCE [LARGE SCALE GENOMIC DNA]</scope>
    <source>
        <strain evidence="1 2">GE214</strain>
    </source>
</reference>
<dbReference type="AlphaFoldDB" id="A0A084A8L9"/>
<protein>
    <recommendedName>
        <fullName evidence="3">Phage-Barnase-EndoU-ColicinE5/D-RelE like nuclease 4 domain-containing protein</fullName>
    </recommendedName>
</protein>
<gene>
    <name evidence="1" type="ORF">U725_02219</name>
</gene>
<dbReference type="EMBL" id="AZSI01000144">
    <property type="protein sequence ID" value="KEY61648.1"/>
    <property type="molecule type" value="Genomic_DNA"/>
</dbReference>
<comment type="caution">
    <text evidence="1">The sequence shown here is derived from an EMBL/GenBank/DDBJ whole genome shotgun (WGS) entry which is preliminary data.</text>
</comment>